<gene>
    <name evidence="1" type="ORF">J2752_002743</name>
</gene>
<evidence type="ECO:0000313" key="1">
    <source>
        <dbReference type="EMBL" id="MBP1955812.1"/>
    </source>
</evidence>
<accession>A0A8T4GTC1</accession>
<dbReference type="EMBL" id="JAGGKO010000007">
    <property type="protein sequence ID" value="MBP1955812.1"/>
    <property type="molecule type" value="Genomic_DNA"/>
</dbReference>
<proteinExistence type="predicted"/>
<reference evidence="1" key="1">
    <citation type="submission" date="2021-03" db="EMBL/GenBank/DDBJ databases">
        <title>Genomic Encyclopedia of Type Strains, Phase IV (KMG-IV): sequencing the most valuable type-strain genomes for metagenomic binning, comparative biology and taxonomic classification.</title>
        <authorList>
            <person name="Goeker M."/>
        </authorList>
    </citation>
    <scope>NUCLEOTIDE SEQUENCE</scope>
    <source>
        <strain evidence="1">DSM 22443</strain>
    </source>
</reference>
<dbReference type="Proteomes" id="UP000765891">
    <property type="component" value="Unassembled WGS sequence"/>
</dbReference>
<organism evidence="1 2">
    <name type="scientific">Halarchaeum rubridurum</name>
    <dbReference type="NCBI Taxonomy" id="489911"/>
    <lineage>
        <taxon>Archaea</taxon>
        <taxon>Methanobacteriati</taxon>
        <taxon>Methanobacteriota</taxon>
        <taxon>Stenosarchaea group</taxon>
        <taxon>Halobacteria</taxon>
        <taxon>Halobacteriales</taxon>
        <taxon>Halobacteriaceae</taxon>
    </lineage>
</organism>
<evidence type="ECO:0000313" key="2">
    <source>
        <dbReference type="Proteomes" id="UP000765891"/>
    </source>
</evidence>
<dbReference type="AlphaFoldDB" id="A0A8T4GTC1"/>
<protein>
    <submittedName>
        <fullName evidence="1">Uncharacterized protein</fullName>
    </submittedName>
</protein>
<name>A0A8T4GTC1_9EURY</name>
<comment type="caution">
    <text evidence="1">The sequence shown here is derived from an EMBL/GenBank/DDBJ whole genome shotgun (WGS) entry which is preliminary data.</text>
</comment>
<sequence length="31" mass="3444">MPFSIDFLDDGRVLEWEATADGAVATERDDT</sequence>